<dbReference type="SUPFAM" id="SSF57701">
    <property type="entry name" value="Zn2/Cys6 DNA-binding domain"/>
    <property type="match status" value="1"/>
</dbReference>
<dbReference type="AlphaFoldDB" id="A0A3D8SPL1"/>
<feature type="compositionally biased region" description="Polar residues" evidence="4">
    <location>
        <begin position="74"/>
        <end position="83"/>
    </location>
</feature>
<organism evidence="6 7">
    <name type="scientific">Coleophoma cylindrospora</name>
    <dbReference type="NCBI Taxonomy" id="1849047"/>
    <lineage>
        <taxon>Eukaryota</taxon>
        <taxon>Fungi</taxon>
        <taxon>Dikarya</taxon>
        <taxon>Ascomycota</taxon>
        <taxon>Pezizomycotina</taxon>
        <taxon>Leotiomycetes</taxon>
        <taxon>Helotiales</taxon>
        <taxon>Dermateaceae</taxon>
        <taxon>Coleophoma</taxon>
    </lineage>
</organism>
<dbReference type="EMBL" id="PDLM01000001">
    <property type="protein sequence ID" value="RDW88263.1"/>
    <property type="molecule type" value="Genomic_DNA"/>
</dbReference>
<keyword evidence="7" id="KW-1185">Reference proteome</keyword>
<dbReference type="GO" id="GO:0008270">
    <property type="term" value="F:zinc ion binding"/>
    <property type="evidence" value="ECO:0007669"/>
    <property type="project" value="InterPro"/>
</dbReference>
<reference evidence="6 7" key="1">
    <citation type="journal article" date="2018" name="IMA Fungus">
        <title>IMA Genome-F 9: Draft genome sequence of Annulohypoxylon stygium, Aspergillus mulundensis, Berkeleyomyces basicola (syn. Thielaviopsis basicola), Ceratocystis smalleyi, two Cercospora beticola strains, Coleophoma cylindrospora, Fusarium fracticaudum, Phialophora cf. hyalina, and Morchella septimelata.</title>
        <authorList>
            <person name="Wingfield B.D."/>
            <person name="Bills G.F."/>
            <person name="Dong Y."/>
            <person name="Huang W."/>
            <person name="Nel W.J."/>
            <person name="Swalarsk-Parry B.S."/>
            <person name="Vaghefi N."/>
            <person name="Wilken P.M."/>
            <person name="An Z."/>
            <person name="de Beer Z.W."/>
            <person name="De Vos L."/>
            <person name="Chen L."/>
            <person name="Duong T.A."/>
            <person name="Gao Y."/>
            <person name="Hammerbacher A."/>
            <person name="Kikkert J.R."/>
            <person name="Li Y."/>
            <person name="Li H."/>
            <person name="Li K."/>
            <person name="Li Q."/>
            <person name="Liu X."/>
            <person name="Ma X."/>
            <person name="Naidoo K."/>
            <person name="Pethybridge S.J."/>
            <person name="Sun J."/>
            <person name="Steenkamp E.T."/>
            <person name="van der Nest M.A."/>
            <person name="van Wyk S."/>
            <person name="Wingfield M.J."/>
            <person name="Xiong C."/>
            <person name="Yue Q."/>
            <person name="Zhang X."/>
        </authorList>
    </citation>
    <scope>NUCLEOTIDE SEQUENCE [LARGE SCALE GENOMIC DNA]</scope>
    <source>
        <strain evidence="6 7">BP6252</strain>
    </source>
</reference>
<evidence type="ECO:0000313" key="7">
    <source>
        <dbReference type="Proteomes" id="UP000256645"/>
    </source>
</evidence>
<dbReference type="STRING" id="1849047.A0A3D8SPL1"/>
<evidence type="ECO:0000256" key="3">
    <source>
        <dbReference type="ARBA" id="ARBA00023242"/>
    </source>
</evidence>
<dbReference type="InterPro" id="IPR050613">
    <property type="entry name" value="Sec_Metabolite_Reg"/>
</dbReference>
<dbReference type="CDD" id="cd00067">
    <property type="entry name" value="GAL4"/>
    <property type="match status" value="1"/>
</dbReference>
<comment type="caution">
    <text evidence="6">The sequence shown here is derived from an EMBL/GenBank/DDBJ whole genome shotgun (WGS) entry which is preliminary data.</text>
</comment>
<keyword evidence="3" id="KW-0539">Nucleus</keyword>
<name>A0A3D8SPL1_9HELO</name>
<dbReference type="SMART" id="SM00066">
    <property type="entry name" value="GAL4"/>
    <property type="match status" value="1"/>
</dbReference>
<dbReference type="Proteomes" id="UP000256645">
    <property type="component" value="Unassembled WGS sequence"/>
</dbReference>
<dbReference type="InterPro" id="IPR001138">
    <property type="entry name" value="Zn2Cys6_DnaBD"/>
</dbReference>
<feature type="region of interest" description="Disordered" evidence="4">
    <location>
        <begin position="666"/>
        <end position="689"/>
    </location>
</feature>
<evidence type="ECO:0000313" key="6">
    <source>
        <dbReference type="EMBL" id="RDW88263.1"/>
    </source>
</evidence>
<evidence type="ECO:0000256" key="2">
    <source>
        <dbReference type="ARBA" id="ARBA00022723"/>
    </source>
</evidence>
<feature type="domain" description="Zn(2)-C6 fungal-type" evidence="5">
    <location>
        <begin position="18"/>
        <end position="48"/>
    </location>
</feature>
<evidence type="ECO:0000259" key="5">
    <source>
        <dbReference type="PROSITE" id="PS50048"/>
    </source>
</evidence>
<evidence type="ECO:0000256" key="4">
    <source>
        <dbReference type="SAM" id="MobiDB-lite"/>
    </source>
</evidence>
<accession>A0A3D8SPL1</accession>
<dbReference type="Pfam" id="PF04082">
    <property type="entry name" value="Fungal_trans"/>
    <property type="match status" value="1"/>
</dbReference>
<dbReference type="SMART" id="SM00906">
    <property type="entry name" value="Fungal_trans"/>
    <property type="match status" value="1"/>
</dbReference>
<dbReference type="InterPro" id="IPR036864">
    <property type="entry name" value="Zn2-C6_fun-type_DNA-bd_sf"/>
</dbReference>
<evidence type="ECO:0000256" key="1">
    <source>
        <dbReference type="ARBA" id="ARBA00004123"/>
    </source>
</evidence>
<dbReference type="PANTHER" id="PTHR31001:SF40">
    <property type="entry name" value="ZN(II)2CYS6 TRANSCRIPTION FACTOR (EUROFUNG)"/>
    <property type="match status" value="1"/>
</dbReference>
<protein>
    <recommendedName>
        <fullName evidence="5">Zn(2)-C6 fungal-type domain-containing protein</fullName>
    </recommendedName>
</protein>
<dbReference type="CDD" id="cd12148">
    <property type="entry name" value="fungal_TF_MHR"/>
    <property type="match status" value="1"/>
</dbReference>
<dbReference type="Pfam" id="PF00172">
    <property type="entry name" value="Zn_clus"/>
    <property type="match status" value="1"/>
</dbReference>
<feature type="region of interest" description="Disordered" evidence="4">
    <location>
        <begin position="53"/>
        <end position="88"/>
    </location>
</feature>
<comment type="subcellular location">
    <subcellularLocation>
        <location evidence="1">Nucleus</location>
    </subcellularLocation>
</comment>
<dbReference type="GO" id="GO:0000981">
    <property type="term" value="F:DNA-binding transcription factor activity, RNA polymerase II-specific"/>
    <property type="evidence" value="ECO:0007669"/>
    <property type="project" value="InterPro"/>
</dbReference>
<gene>
    <name evidence="6" type="ORF">BP6252_00295</name>
</gene>
<dbReference type="GO" id="GO:0006351">
    <property type="term" value="P:DNA-templated transcription"/>
    <property type="evidence" value="ECO:0007669"/>
    <property type="project" value="InterPro"/>
</dbReference>
<keyword evidence="2" id="KW-0479">Metal-binding</keyword>
<dbReference type="InterPro" id="IPR007219">
    <property type="entry name" value="XnlR_reg_dom"/>
</dbReference>
<dbReference type="PANTHER" id="PTHR31001">
    <property type="entry name" value="UNCHARACTERIZED TRANSCRIPTIONAL REGULATORY PROTEIN"/>
    <property type="match status" value="1"/>
</dbReference>
<dbReference type="PROSITE" id="PS50048">
    <property type="entry name" value="ZN2_CY6_FUNGAL_2"/>
    <property type="match status" value="1"/>
</dbReference>
<dbReference type="OrthoDB" id="3989227at2759"/>
<dbReference type="GO" id="GO:0003677">
    <property type="term" value="F:DNA binding"/>
    <property type="evidence" value="ECO:0007669"/>
    <property type="project" value="InterPro"/>
</dbReference>
<dbReference type="GO" id="GO:0005634">
    <property type="term" value="C:nucleus"/>
    <property type="evidence" value="ECO:0007669"/>
    <property type="project" value="UniProtKB-SubCell"/>
</dbReference>
<dbReference type="Gene3D" id="4.10.240.10">
    <property type="entry name" value="Zn(2)-C6 fungal-type DNA-binding domain"/>
    <property type="match status" value="1"/>
</dbReference>
<proteinExistence type="predicted"/>
<sequence>MPPPERVRKITRNRQSLICARCRIRKVRCTREHPECSNCVKAGEVCTYGAHVQERTEHPTSRPRLTESALNRPKSISESSHSPAPNDISVPAADTALVASQEIGALIQTDEFLEDARFLNIQDHVPPPVHVSGHLNTRDPSRPRYLEATFWGLVGGQESFCDDIFLQNYMRVSSFCPHSNLDEYVDVGGLLNTCKDLPERPVCDVLVRSFLIGVHSIYPLFEAASFCASYAHFWVWCGNGMTGELHHHLINDQTFLALMISVLYCGAVTAPAEMWTGLLKGQERLELIETLKSAHSAGLAMCQHIRHPTLHTLVALLLVHSCEDLDSDSLGDAHFVGLVLRMAQSLGLHREETFSGPKEELELRRRIWWHVVWLDVQVNIFSGTPLTFGSGCGQSSTVMPNFVPANDYLTDLGRILFFPSPSTELGHSSFVLFTIARYETARFEHSLFELIQGTRPLVQVDLNSSLKQIKTLHSQLNDLAAQLYVEGIPERGFMASRIADASPKTHLSLYGDQSTESTVFSSWARIMITFLKAESAILLQKAFTRNNLLVNKKQVDDIGKSQRTVALCISCLRNFIQLVRTPSFSPYRWFLVTRLPPIQPVYLILIHLKRNPNSPEIQLARYFINEIFQVFDSKKQGPLDPLYPYKPSSQVAQAWNMLKALHARIDSDPDSETPPDMGGSPSSTTPSLDISGLEAWSLSIIGSDDTLALPPYEKRR</sequence>